<feature type="non-terminal residue" evidence="1">
    <location>
        <position position="1"/>
    </location>
</feature>
<comment type="caution">
    <text evidence="1">The sequence shown here is derived from an EMBL/GenBank/DDBJ whole genome shotgun (WGS) entry which is preliminary data.</text>
</comment>
<gene>
    <name evidence="1" type="ORF">DBV15_04880</name>
</gene>
<organism evidence="1 2">
    <name type="scientific">Temnothorax longispinosus</name>
    <dbReference type="NCBI Taxonomy" id="300112"/>
    <lineage>
        <taxon>Eukaryota</taxon>
        <taxon>Metazoa</taxon>
        <taxon>Ecdysozoa</taxon>
        <taxon>Arthropoda</taxon>
        <taxon>Hexapoda</taxon>
        <taxon>Insecta</taxon>
        <taxon>Pterygota</taxon>
        <taxon>Neoptera</taxon>
        <taxon>Endopterygota</taxon>
        <taxon>Hymenoptera</taxon>
        <taxon>Apocrita</taxon>
        <taxon>Aculeata</taxon>
        <taxon>Formicoidea</taxon>
        <taxon>Formicidae</taxon>
        <taxon>Myrmicinae</taxon>
        <taxon>Temnothorax</taxon>
    </lineage>
</organism>
<dbReference type="Proteomes" id="UP000310200">
    <property type="component" value="Unassembled WGS sequence"/>
</dbReference>
<dbReference type="AlphaFoldDB" id="A0A4S2JD02"/>
<evidence type="ECO:0000313" key="2">
    <source>
        <dbReference type="Proteomes" id="UP000310200"/>
    </source>
</evidence>
<evidence type="ECO:0000313" key="1">
    <source>
        <dbReference type="EMBL" id="TGZ32429.1"/>
    </source>
</evidence>
<dbReference type="EMBL" id="QBLH01003863">
    <property type="protein sequence ID" value="TGZ32429.1"/>
    <property type="molecule type" value="Genomic_DNA"/>
</dbReference>
<accession>A0A4S2JD02</accession>
<sequence length="134" mass="15241">EAVGTSSFETRLTRTRRDELHTLAHVPRAIVSHRLERVPCSVLPCRIARAFFSESECRRVYPHIRHMPYAGVFMYVYISGQVRVVRPRQTEAAGRDGRVQTSDVVRRLLVDGRPQEGPNATLVFEEVIVGDGRL</sequence>
<proteinExistence type="predicted"/>
<reference evidence="1 2" key="1">
    <citation type="journal article" date="2019" name="Philos. Trans. R. Soc. Lond., B, Biol. Sci.">
        <title>Ant behaviour and brain gene expression of defending hosts depend on the ecological success of the intruding social parasite.</title>
        <authorList>
            <person name="Kaur R."/>
            <person name="Stoldt M."/>
            <person name="Jongepier E."/>
            <person name="Feldmeyer B."/>
            <person name="Menzel F."/>
            <person name="Bornberg-Bauer E."/>
            <person name="Foitzik S."/>
        </authorList>
    </citation>
    <scope>NUCLEOTIDE SEQUENCE [LARGE SCALE GENOMIC DNA]</scope>
    <source>
        <tissue evidence="1">Whole body</tissue>
    </source>
</reference>
<protein>
    <submittedName>
        <fullName evidence="1">Uncharacterized protein</fullName>
    </submittedName>
</protein>
<keyword evidence="2" id="KW-1185">Reference proteome</keyword>
<name>A0A4S2JD02_9HYME</name>